<keyword evidence="2" id="KW-0812">Transmembrane</keyword>
<evidence type="ECO:0000256" key="2">
    <source>
        <dbReference type="SAM" id="Phobius"/>
    </source>
</evidence>
<name>A0A2W2CCW9_9ACTN</name>
<sequence length="186" mass="20143">MSPGVRKLVLTAHVTSSLGWLGAVAVFLALAIVALTSDNASTVRGAYLAMEPAARLTLVPLSLLALLTGVIQSLGTSWGLLRHYWVIFKLLINVIASIYLLLYLPSFEQFAATAADDSADLDSVRNISPALHAVLALLLLLVAAVLAVYKPRGVTPYGERRRLERRQQRTEPRARTATTPSARRAE</sequence>
<evidence type="ECO:0000313" key="3">
    <source>
        <dbReference type="EMBL" id="PZF86157.1"/>
    </source>
</evidence>
<accession>A0A2W2CCW9</accession>
<dbReference type="Proteomes" id="UP000248764">
    <property type="component" value="Unassembled WGS sequence"/>
</dbReference>
<keyword evidence="4" id="KW-1185">Reference proteome</keyword>
<feature type="transmembrane region" description="Helical" evidence="2">
    <location>
        <begin position="53"/>
        <end position="74"/>
    </location>
</feature>
<keyword evidence="2" id="KW-1133">Transmembrane helix</keyword>
<feature type="region of interest" description="Disordered" evidence="1">
    <location>
        <begin position="159"/>
        <end position="186"/>
    </location>
</feature>
<proteinExistence type="predicted"/>
<feature type="transmembrane region" description="Helical" evidence="2">
    <location>
        <begin position="127"/>
        <end position="149"/>
    </location>
</feature>
<dbReference type="AlphaFoldDB" id="A0A2W2CCW9"/>
<feature type="compositionally biased region" description="Low complexity" evidence="1">
    <location>
        <begin position="175"/>
        <end position="186"/>
    </location>
</feature>
<feature type="transmembrane region" description="Helical" evidence="2">
    <location>
        <begin position="86"/>
        <end position="107"/>
    </location>
</feature>
<feature type="transmembrane region" description="Helical" evidence="2">
    <location>
        <begin position="12"/>
        <end position="33"/>
    </location>
</feature>
<keyword evidence="2" id="KW-0472">Membrane</keyword>
<dbReference type="EMBL" id="POTW01000004">
    <property type="protein sequence ID" value="PZF86157.1"/>
    <property type="molecule type" value="Genomic_DNA"/>
</dbReference>
<organism evidence="3 4">
    <name type="scientific">Jiangella anatolica</name>
    <dbReference type="NCBI Taxonomy" id="2670374"/>
    <lineage>
        <taxon>Bacteria</taxon>
        <taxon>Bacillati</taxon>
        <taxon>Actinomycetota</taxon>
        <taxon>Actinomycetes</taxon>
        <taxon>Jiangellales</taxon>
        <taxon>Jiangellaceae</taxon>
        <taxon>Jiangella</taxon>
    </lineage>
</organism>
<protein>
    <submittedName>
        <fullName evidence="3">DUF2269 domain-containing protein</fullName>
    </submittedName>
</protein>
<comment type="caution">
    <text evidence="3">The sequence shown here is derived from an EMBL/GenBank/DDBJ whole genome shotgun (WGS) entry which is preliminary data.</text>
</comment>
<reference evidence="3 4" key="1">
    <citation type="submission" date="2018-01" db="EMBL/GenBank/DDBJ databases">
        <title>Draft genome sequence of Jiangella sp. GTF31.</title>
        <authorList>
            <person name="Sahin N."/>
            <person name="Ay H."/>
            <person name="Saygin H."/>
        </authorList>
    </citation>
    <scope>NUCLEOTIDE SEQUENCE [LARGE SCALE GENOMIC DNA]</scope>
    <source>
        <strain evidence="3 4">GTF31</strain>
    </source>
</reference>
<evidence type="ECO:0000256" key="1">
    <source>
        <dbReference type="SAM" id="MobiDB-lite"/>
    </source>
</evidence>
<evidence type="ECO:0000313" key="4">
    <source>
        <dbReference type="Proteomes" id="UP000248764"/>
    </source>
</evidence>
<feature type="compositionally biased region" description="Basic and acidic residues" evidence="1">
    <location>
        <begin position="159"/>
        <end position="174"/>
    </location>
</feature>
<gene>
    <name evidence="3" type="ORF">C1I92_02415</name>
</gene>